<dbReference type="Proteomes" id="UP001241935">
    <property type="component" value="Unassembled WGS sequence"/>
</dbReference>
<sequence>MKKIAIVLAITASMGASSVYAGFGSLSSLASTLTESATGVSSSNMDLVGFFTQAKATNAMFIESRSALASLLASKKDSDELRTKQKSLKATSDPKEKEAIQKEIVVMSNAVLDASKKDEDATVAKLSSLSAEQKKYLLASASNFVIASLTARDLALGAKQVSMGVMTNPMSLTNTGLSLIDAKNVVGDITGIAKNSSMALVEYPKLLKKAGIEFKMPESAASKPQDISSFL</sequence>
<feature type="signal peptide" evidence="1">
    <location>
        <begin position="1"/>
        <end position="21"/>
    </location>
</feature>
<dbReference type="AlphaFoldDB" id="A0AAW6UQS7"/>
<dbReference type="EMBL" id="JASKNE010000001">
    <property type="protein sequence ID" value="MDK1682497.1"/>
    <property type="molecule type" value="Genomic_DNA"/>
</dbReference>
<organism evidence="2 3">
    <name type="scientific">Acinetobacter terrestris</name>
    <dbReference type="NCBI Taxonomy" id="2529843"/>
    <lineage>
        <taxon>Bacteria</taxon>
        <taxon>Pseudomonadati</taxon>
        <taxon>Pseudomonadota</taxon>
        <taxon>Gammaproteobacteria</taxon>
        <taxon>Moraxellales</taxon>
        <taxon>Moraxellaceae</taxon>
        <taxon>Acinetobacter</taxon>
        <taxon>Acinetobacter Taxon 24</taxon>
    </lineage>
</organism>
<proteinExistence type="predicted"/>
<reference evidence="2" key="1">
    <citation type="submission" date="2023-04" db="EMBL/GenBank/DDBJ databases">
        <title>The environmental microbiomes in feedlot watering bowls are a reservoir of florfenicol resistance for bovine respiratory disease pathogens.</title>
        <authorList>
            <person name="Kos D.W."/>
            <person name="Ruzzini A.C."/>
            <person name="Schreiner B."/>
            <person name="Jelinski M.D."/>
        </authorList>
    </citation>
    <scope>NUCLEOTIDE SEQUENCE</scope>
    <source>
        <strain evidence="2">WB3</strain>
    </source>
</reference>
<protein>
    <submittedName>
        <fullName evidence="2">Uncharacterized protein</fullName>
    </submittedName>
</protein>
<keyword evidence="1" id="KW-0732">Signal</keyword>
<gene>
    <name evidence="2" type="ORF">QOR41_01225</name>
</gene>
<dbReference type="RefSeq" id="WP_284066106.1">
    <property type="nucleotide sequence ID" value="NZ_JASKNE010000001.1"/>
</dbReference>
<accession>A0AAW6UQS7</accession>
<name>A0AAW6UQS7_9GAMM</name>
<comment type="caution">
    <text evidence="2">The sequence shown here is derived from an EMBL/GenBank/DDBJ whole genome shotgun (WGS) entry which is preliminary data.</text>
</comment>
<evidence type="ECO:0000313" key="3">
    <source>
        <dbReference type="Proteomes" id="UP001241935"/>
    </source>
</evidence>
<feature type="chain" id="PRO_5043364186" evidence="1">
    <location>
        <begin position="22"/>
        <end position="231"/>
    </location>
</feature>
<evidence type="ECO:0000313" key="2">
    <source>
        <dbReference type="EMBL" id="MDK1682497.1"/>
    </source>
</evidence>
<evidence type="ECO:0000256" key="1">
    <source>
        <dbReference type="SAM" id="SignalP"/>
    </source>
</evidence>